<dbReference type="InterPro" id="IPR031009">
    <property type="entry name" value="Tcm_partner"/>
</dbReference>
<sequence>MPTPDDVLWDKDPHTAAKHLVYRSYFDAWFPILLQSAYGFKGVTYAEGFSGPGEYKDGSPGSPIIALRSALGCKTPPAPGREGRFLLLDESQLRVDHLNDLLLKELGTLDRAKLAARGLVVDPQKGNCRKDLLPLLDKHRVWNKPLLLILDTWGSAVDFEILERTAASKAGEVIVTIQPSQFWRFASNPRHYGDRVFGPVVWRDVQAQPKEKKAEYIKAQYRRVLNEAGFQYVLDFELADERNNLLYLVFGTNSDRGFEKMKDAIWRVDPYQGIGYRDPRDPNQETLPIRPEPQLGPLRRLILEHLTTLPGQVTTLDELRRFTLHGTIFRPGQTLSAVRLLIDEGSVAAEPAGKRLIGSSRVLRTGSMALF</sequence>
<proteinExistence type="predicted"/>
<organism evidence="1">
    <name type="scientific">Micromonospora sp. HUAS YX12</name>
    <dbReference type="NCBI Taxonomy" id="3156396"/>
    <lineage>
        <taxon>Bacteria</taxon>
        <taxon>Bacillati</taxon>
        <taxon>Actinomycetota</taxon>
        <taxon>Actinomycetes</taxon>
        <taxon>Micromonosporales</taxon>
        <taxon>Micromonosporaceae</taxon>
        <taxon>Micromonospora</taxon>
    </lineage>
</organism>
<gene>
    <name evidence="1" type="primary">tcmP</name>
    <name evidence="1" type="ORF">ABIH81_11185</name>
</gene>
<dbReference type="EMBL" id="CP157974">
    <property type="protein sequence ID" value="XBT83975.1"/>
    <property type="molecule type" value="Genomic_DNA"/>
</dbReference>
<reference evidence="1" key="1">
    <citation type="submission" date="2024-06" db="EMBL/GenBank/DDBJ databases">
        <title>Micromonospora sp. strain HUAS YX12 genome sequences.</title>
        <authorList>
            <person name="Mo P."/>
        </authorList>
    </citation>
    <scope>NUCLEOTIDE SEQUENCE</scope>
    <source>
        <strain evidence="1">HUAS YX12</strain>
    </source>
</reference>
<protein>
    <submittedName>
        <fullName evidence="1">Three-Cys-motif partner protein TcmP</fullName>
    </submittedName>
</protein>
<dbReference type="AlphaFoldDB" id="A0AAU7R9D2"/>
<accession>A0AAU7R9D2</accession>
<dbReference type="NCBIfam" id="TIGR04474">
    <property type="entry name" value="tcm_partner"/>
    <property type="match status" value="1"/>
</dbReference>
<evidence type="ECO:0000313" key="1">
    <source>
        <dbReference type="EMBL" id="XBT83975.1"/>
    </source>
</evidence>
<dbReference type="RefSeq" id="WP_349880213.1">
    <property type="nucleotide sequence ID" value="NZ_CP157974.1"/>
</dbReference>
<name>A0AAU7R9D2_9ACTN</name>